<evidence type="ECO:0000259" key="9">
    <source>
        <dbReference type="PROSITE" id="PS50885"/>
    </source>
</evidence>
<keyword evidence="2" id="KW-0812">Transmembrane</keyword>
<dbReference type="KEGG" id="ope:PU634_15930"/>
<evidence type="ECO:0000256" key="1">
    <source>
        <dbReference type="ARBA" id="ARBA00004141"/>
    </source>
</evidence>
<reference evidence="10 11" key="1">
    <citation type="submission" date="2023-02" db="EMBL/GenBank/DDBJ databases">
        <title>Complete genome sequence of a novel bacterium Oceanimonas sp. NTOU-MSR1 isolated from marine coast sediment.</title>
        <authorList>
            <person name="Yang H.-T."/>
            <person name="Chen Y.-L."/>
            <person name="Ho Y.-N."/>
        </authorList>
    </citation>
    <scope>NUCLEOTIDE SEQUENCE [LARGE SCALE GENOMIC DNA]</scope>
    <source>
        <strain evidence="10 11">NTOU-MSR1</strain>
    </source>
</reference>
<dbReference type="GO" id="GO:0006935">
    <property type="term" value="P:chemotaxis"/>
    <property type="evidence" value="ECO:0007669"/>
    <property type="project" value="UniProtKB-ARBA"/>
</dbReference>
<evidence type="ECO:0000313" key="10">
    <source>
        <dbReference type="EMBL" id="WMC10547.1"/>
    </source>
</evidence>
<evidence type="ECO:0000256" key="3">
    <source>
        <dbReference type="ARBA" id="ARBA00022989"/>
    </source>
</evidence>
<comment type="subcellular location">
    <subcellularLocation>
        <location evidence="1">Membrane</location>
        <topology evidence="1">Multi-pass membrane protein</topology>
    </subcellularLocation>
</comment>
<keyword evidence="3" id="KW-1133">Transmembrane helix</keyword>
<sequence length="654" mass="71375">MKKHLTLGQKLAISLLLPLVALLGFGGITSWQAWQAMERATAMTPMVALSVAGSNLAHELQKERGMSAGFIGSGGRQFASELQAQRRHSDRVLAELKAHLGNPHDTGATQLALHGLQQLRTQVDGNRPQLGAVVDGYTGLIRQLLTLMDEAVTLAHDGNTAARLAAYSAFLQSKERMGLIRAVLSNAFGADRFAPGLYRHFITLQAEQAIYLERFSRLASPAWRELYRQQTGSSTEVAQLLQLAHDRADSGGFNQNATHWFGIATRHINQLKTVEDGLANSLEQHVLQLHQGATTRFWLSLVCSVVVLAVTLALSLRLMRGIRHGVHTLHQGMLRITQNNDFTQDVPVQGSDELAELAESLNAMQHHLNELLLGVNQASRRLFGNADHTQDSVQKVRLHIEHGTGQVELVVSATTEMAATVAEIARHASDTFGAANDSILRAEEGDHDVDDTIAAIEEVALALNEGERRVQEVAQHTRDVEHCLTTIKQISERTNLLALNAAIEAARAGESGRGFAVVADEVRALAMQTQHTAAEIDDMLVRLREGVESAVAAMSTGREKAGYSVEEARKAGVELTTIVGEIRKVNAMSEQVATATEEQRTVTDDIQHNVILIRDGYQATLDIAGQLQQQGEALSDLAVQLEQRLAQFRLRQSP</sequence>
<evidence type="ECO:0000256" key="5">
    <source>
        <dbReference type="ARBA" id="ARBA00023224"/>
    </source>
</evidence>
<evidence type="ECO:0000256" key="2">
    <source>
        <dbReference type="ARBA" id="ARBA00022692"/>
    </source>
</evidence>
<dbReference type="Gene3D" id="1.10.287.950">
    <property type="entry name" value="Methyl-accepting chemotaxis protein"/>
    <property type="match status" value="1"/>
</dbReference>
<dbReference type="InterPro" id="IPR013587">
    <property type="entry name" value="Nitrate/nitrite_sensing"/>
</dbReference>
<dbReference type="Pfam" id="PF08376">
    <property type="entry name" value="NIT"/>
    <property type="match status" value="1"/>
</dbReference>
<evidence type="ECO:0000313" key="11">
    <source>
        <dbReference type="Proteomes" id="UP001223802"/>
    </source>
</evidence>
<evidence type="ECO:0000256" key="4">
    <source>
        <dbReference type="ARBA" id="ARBA00023136"/>
    </source>
</evidence>
<dbReference type="GO" id="GO:0007165">
    <property type="term" value="P:signal transduction"/>
    <property type="evidence" value="ECO:0007669"/>
    <property type="project" value="UniProtKB-KW"/>
</dbReference>
<dbReference type="SMART" id="SM00304">
    <property type="entry name" value="HAMP"/>
    <property type="match status" value="1"/>
</dbReference>
<name>A0AA50KP81_9GAMM</name>
<keyword evidence="11" id="KW-1185">Reference proteome</keyword>
<protein>
    <submittedName>
        <fullName evidence="10">Methyl-accepting chemotaxis protein</fullName>
    </submittedName>
</protein>
<feature type="domain" description="HAMP" evidence="9">
    <location>
        <begin position="320"/>
        <end position="373"/>
    </location>
</feature>
<dbReference type="PROSITE" id="PS50111">
    <property type="entry name" value="CHEMOTAXIS_TRANSDUC_2"/>
    <property type="match status" value="1"/>
</dbReference>
<feature type="domain" description="Methyl-accepting transducer" evidence="8">
    <location>
        <begin position="378"/>
        <end position="614"/>
    </location>
</feature>
<dbReference type="InterPro" id="IPR004089">
    <property type="entry name" value="MCPsignal_dom"/>
</dbReference>
<dbReference type="Pfam" id="PF00672">
    <property type="entry name" value="HAMP"/>
    <property type="match status" value="1"/>
</dbReference>
<evidence type="ECO:0000256" key="7">
    <source>
        <dbReference type="PROSITE-ProRule" id="PRU00284"/>
    </source>
</evidence>
<dbReference type="InterPro" id="IPR003660">
    <property type="entry name" value="HAMP_dom"/>
</dbReference>
<dbReference type="CDD" id="cd06225">
    <property type="entry name" value="HAMP"/>
    <property type="match status" value="1"/>
</dbReference>
<dbReference type="PROSITE" id="PS50885">
    <property type="entry name" value="HAMP"/>
    <property type="match status" value="1"/>
</dbReference>
<dbReference type="GO" id="GO:0016020">
    <property type="term" value="C:membrane"/>
    <property type="evidence" value="ECO:0007669"/>
    <property type="project" value="UniProtKB-SubCell"/>
</dbReference>
<dbReference type="FunFam" id="1.10.287.950:FF:000001">
    <property type="entry name" value="Methyl-accepting chemotaxis sensory transducer"/>
    <property type="match status" value="1"/>
</dbReference>
<dbReference type="RefSeq" id="WP_306761809.1">
    <property type="nucleotide sequence ID" value="NZ_CP118224.1"/>
</dbReference>
<accession>A0AA50KP81</accession>
<dbReference type="PANTHER" id="PTHR32089">
    <property type="entry name" value="METHYL-ACCEPTING CHEMOTAXIS PROTEIN MCPB"/>
    <property type="match status" value="1"/>
</dbReference>
<dbReference type="PANTHER" id="PTHR32089:SF119">
    <property type="entry name" value="METHYL-ACCEPTING CHEMOTAXIS PROTEIN CTPL"/>
    <property type="match status" value="1"/>
</dbReference>
<evidence type="ECO:0000256" key="6">
    <source>
        <dbReference type="ARBA" id="ARBA00029447"/>
    </source>
</evidence>
<proteinExistence type="inferred from homology"/>
<dbReference type="AlphaFoldDB" id="A0AA50KP81"/>
<dbReference type="SMART" id="SM00283">
    <property type="entry name" value="MA"/>
    <property type="match status" value="1"/>
</dbReference>
<dbReference type="Pfam" id="PF00015">
    <property type="entry name" value="MCPsignal"/>
    <property type="match status" value="1"/>
</dbReference>
<organism evidence="10 11">
    <name type="scientific">Oceanimonas pelagia</name>
    <dbReference type="NCBI Taxonomy" id="3028314"/>
    <lineage>
        <taxon>Bacteria</taxon>
        <taxon>Pseudomonadati</taxon>
        <taxon>Pseudomonadota</taxon>
        <taxon>Gammaproteobacteria</taxon>
        <taxon>Aeromonadales</taxon>
        <taxon>Aeromonadaceae</taxon>
        <taxon>Oceanimonas</taxon>
    </lineage>
</organism>
<comment type="similarity">
    <text evidence="6">Belongs to the methyl-accepting chemotaxis (MCP) protein family.</text>
</comment>
<evidence type="ECO:0000259" key="8">
    <source>
        <dbReference type="PROSITE" id="PS50111"/>
    </source>
</evidence>
<dbReference type="EMBL" id="CP118224">
    <property type="protein sequence ID" value="WMC10547.1"/>
    <property type="molecule type" value="Genomic_DNA"/>
</dbReference>
<dbReference type="Proteomes" id="UP001223802">
    <property type="component" value="Chromosome"/>
</dbReference>
<dbReference type="SUPFAM" id="SSF58104">
    <property type="entry name" value="Methyl-accepting chemotaxis protein (MCP) signaling domain"/>
    <property type="match status" value="1"/>
</dbReference>
<gene>
    <name evidence="10" type="ORF">PU634_15930</name>
</gene>
<keyword evidence="5 7" id="KW-0807">Transducer</keyword>
<keyword evidence="4" id="KW-0472">Membrane</keyword>